<organism evidence="1 2">
    <name type="scientific">Streptomyces muensis</name>
    <dbReference type="NCBI Taxonomy" id="1077944"/>
    <lineage>
        <taxon>Bacteria</taxon>
        <taxon>Bacillati</taxon>
        <taxon>Actinomycetota</taxon>
        <taxon>Actinomycetes</taxon>
        <taxon>Kitasatosporales</taxon>
        <taxon>Streptomycetaceae</taxon>
        <taxon>Streptomyces</taxon>
    </lineage>
</organism>
<evidence type="ECO:0000313" key="1">
    <source>
        <dbReference type="EMBL" id="MCF1592446.1"/>
    </source>
</evidence>
<proteinExistence type="predicted"/>
<keyword evidence="2" id="KW-1185">Reference proteome</keyword>
<dbReference type="Proteomes" id="UP001139384">
    <property type="component" value="Unassembled WGS sequence"/>
</dbReference>
<gene>
    <name evidence="1" type="ORF">L0P92_02525</name>
</gene>
<protein>
    <submittedName>
        <fullName evidence="1">Uncharacterized protein</fullName>
    </submittedName>
</protein>
<sequence length="263" mass="28334">MSIDRLLLTTDALEPGMRVVYTDHAGIPLQLTVAEVLLDKDVFTTRATRSVPALEIPLDDVRAGRLTRRPTRTHTPRIASADPDDPAQPGTWFVAWCAKCGWQTVALAVEAAARYQFRRFHPPHVRKAPPMPLPTAATLLTGLAANALLEFEAEVDPATLEAVTTHEGARITFASSGDPATDRGLVEQINGELCLSRDPRLDNLAVVVRPSDDDATLAAAANSLRHLATLLDRAAAPTDQDPPAQMDRATALRFAENVLSSVG</sequence>
<name>A0A9X1PW88_STRM4</name>
<dbReference type="AlphaFoldDB" id="A0A9X1PW88"/>
<accession>A0A9X1PW88</accession>
<evidence type="ECO:0000313" key="2">
    <source>
        <dbReference type="Proteomes" id="UP001139384"/>
    </source>
</evidence>
<dbReference type="RefSeq" id="WP_234760751.1">
    <property type="nucleotide sequence ID" value="NZ_JAKEIP010000005.1"/>
</dbReference>
<dbReference type="EMBL" id="JAKEIP010000005">
    <property type="protein sequence ID" value="MCF1592446.1"/>
    <property type="molecule type" value="Genomic_DNA"/>
</dbReference>
<comment type="caution">
    <text evidence="1">The sequence shown here is derived from an EMBL/GenBank/DDBJ whole genome shotgun (WGS) entry which is preliminary data.</text>
</comment>
<reference evidence="1" key="1">
    <citation type="submission" date="2022-01" db="EMBL/GenBank/DDBJ databases">
        <title>Draft Genome Sequences of Seven Type Strains of the Genus Streptomyces.</title>
        <authorList>
            <person name="Aziz S."/>
            <person name="Coretto E."/>
            <person name="Chronakova A."/>
            <person name="Sproer C."/>
            <person name="Huber K."/>
            <person name="Nouioui I."/>
            <person name="Gross H."/>
        </authorList>
    </citation>
    <scope>NUCLEOTIDE SEQUENCE</scope>
    <source>
        <strain evidence="1">DSM 103493</strain>
    </source>
</reference>